<evidence type="ECO:0000313" key="4">
    <source>
        <dbReference type="EMBL" id="CAF0768669.1"/>
    </source>
</evidence>
<comment type="caution">
    <text evidence="4">The sequence shown here is derived from an EMBL/GenBank/DDBJ whole genome shotgun (WGS) entry which is preliminary data.</text>
</comment>
<evidence type="ECO:0000256" key="2">
    <source>
        <dbReference type="ARBA" id="ARBA00022801"/>
    </source>
</evidence>
<dbReference type="PANTHER" id="PTHR46363">
    <property type="entry name" value="DEOXYRIBONUCLEASE TATDN2-RELATED"/>
    <property type="match status" value="1"/>
</dbReference>
<comment type="similarity">
    <text evidence="1">Belongs to the metallo-dependent hydrolases superfamily. TatD-type hydrolase family.</text>
</comment>
<dbReference type="GO" id="GO:0016788">
    <property type="term" value="F:hydrolase activity, acting on ester bonds"/>
    <property type="evidence" value="ECO:0007669"/>
    <property type="project" value="InterPro"/>
</dbReference>
<accession>A0A813QL82</accession>
<dbReference type="InterPro" id="IPR001130">
    <property type="entry name" value="TatD-like"/>
</dbReference>
<protein>
    <submittedName>
        <fullName evidence="4">Uncharacterized protein</fullName>
    </submittedName>
</protein>
<evidence type="ECO:0000256" key="3">
    <source>
        <dbReference type="SAM" id="MobiDB-lite"/>
    </source>
</evidence>
<dbReference type="AlphaFoldDB" id="A0A813QL82"/>
<dbReference type="InterPro" id="IPR032466">
    <property type="entry name" value="Metal_Hydrolase"/>
</dbReference>
<keyword evidence="2" id="KW-0378">Hydrolase</keyword>
<dbReference type="OrthoDB" id="413993at2759"/>
<feature type="region of interest" description="Disordered" evidence="3">
    <location>
        <begin position="109"/>
        <end position="128"/>
    </location>
</feature>
<name>A0A813QL82_ADIRI</name>
<dbReference type="Pfam" id="PF01026">
    <property type="entry name" value="TatD_DNase"/>
    <property type="match status" value="1"/>
</dbReference>
<organism evidence="4 5">
    <name type="scientific">Adineta ricciae</name>
    <name type="common">Rotifer</name>
    <dbReference type="NCBI Taxonomy" id="249248"/>
    <lineage>
        <taxon>Eukaryota</taxon>
        <taxon>Metazoa</taxon>
        <taxon>Spiralia</taxon>
        <taxon>Gnathifera</taxon>
        <taxon>Rotifera</taxon>
        <taxon>Eurotatoria</taxon>
        <taxon>Bdelloidea</taxon>
        <taxon>Adinetida</taxon>
        <taxon>Adinetidae</taxon>
        <taxon>Adineta</taxon>
    </lineage>
</organism>
<dbReference type="SUPFAM" id="SSF51556">
    <property type="entry name" value="Metallo-dependent hydrolases"/>
    <property type="match status" value="1"/>
</dbReference>
<dbReference type="InterPro" id="IPR018228">
    <property type="entry name" value="DNase_TatD-rel_CS"/>
</dbReference>
<dbReference type="CDD" id="cd01310">
    <property type="entry name" value="TatD_DNAse"/>
    <property type="match status" value="1"/>
</dbReference>
<dbReference type="PROSITE" id="PS01091">
    <property type="entry name" value="TATD_3"/>
    <property type="match status" value="1"/>
</dbReference>
<dbReference type="Gene3D" id="3.20.20.140">
    <property type="entry name" value="Metal-dependent hydrolases"/>
    <property type="match status" value="1"/>
</dbReference>
<evidence type="ECO:0000256" key="1">
    <source>
        <dbReference type="ARBA" id="ARBA00009275"/>
    </source>
</evidence>
<dbReference type="PROSITE" id="PS01137">
    <property type="entry name" value="TATD_1"/>
    <property type="match status" value="1"/>
</dbReference>
<evidence type="ECO:0000313" key="5">
    <source>
        <dbReference type="Proteomes" id="UP000663852"/>
    </source>
</evidence>
<feature type="compositionally biased region" description="Basic and acidic residues" evidence="3">
    <location>
        <begin position="109"/>
        <end position="124"/>
    </location>
</feature>
<proteinExistence type="inferred from homology"/>
<dbReference type="PANTHER" id="PTHR46363:SF1">
    <property type="entry name" value="DEOXYRIBONUCLEASE TATDN2-RELATED"/>
    <property type="match status" value="1"/>
</dbReference>
<sequence length="557" mass="64921">MNDLTSSLDKDRKRPFVSSDALNSLKSLLHDNLALNESLIDREDEIETKKRRESQLLIKQQVLIKNLTEPNVNETKPRRVITLKEYSERRQIQLSEIPSTTPKRIVLRDNEEKVEDSHETDSIKSPESSSIIAAAAAAPTTMHITEQWLMQIRGILASSQTQDNKLRAIGALTSFTNIDHDLRLNFSPNNNQVTTTRQYPIFQSMRTPTEEHQSYIPPQLLDCCESHQQQQQSASIERKSEYFDSCPTSLSLRETMINIANRLVKTEPIPMVDTHCHFDLIFDRYYLKLRKLFISIFPSSLYIQHNDPKKYFDEYKDFYPPGLSFELAIHVFWRPRHLTLNNWLNRYSKYLDDERVYGSCGIHPHWSFTWKESYIRDIERCLQHPRVIAIGEIGLDFGPKNTCNMDQQSRVFEEQLKLAAKWCKPVVIHSRNAYQQTFNIMKEHLSPNHKIHLHCFVGTIADAQLFTSYFTEIKFGFTPIVTRVKFLHIVIAQLDLRQILSETDSPYFVPEELSNLSRCAHPGMVYSVIELIAQIRQLPIEKIARQLRENAQRIYGV</sequence>
<dbReference type="EMBL" id="CAJNOJ010000008">
    <property type="protein sequence ID" value="CAF0768669.1"/>
    <property type="molecule type" value="Genomic_DNA"/>
</dbReference>
<reference evidence="4" key="1">
    <citation type="submission" date="2021-02" db="EMBL/GenBank/DDBJ databases">
        <authorList>
            <person name="Nowell W R."/>
        </authorList>
    </citation>
    <scope>NUCLEOTIDE SEQUENCE</scope>
</reference>
<dbReference type="Proteomes" id="UP000663852">
    <property type="component" value="Unassembled WGS sequence"/>
</dbReference>
<gene>
    <name evidence="4" type="ORF">EDS130_LOCUS3180</name>
</gene>